<keyword evidence="2" id="KW-0812">Transmembrane</keyword>
<keyword evidence="2" id="KW-0472">Membrane</keyword>
<evidence type="ECO:0000313" key="4">
    <source>
        <dbReference type="Proteomes" id="UP000184428"/>
    </source>
</evidence>
<sequence>MVEQRVDRPLEACVDVVHAVQGAARDATAPRHPVRCRWARRVVARDAAQREQGADSPSQVRIPRPGDAGRVRRWTTGLLAGLLLVLAGWVLAPAASACGCTGGTPSEHALRADAVFSGRLVDREVVGGTALHVFAVDTVHAGAVSARQGVLSPASGASCGLELAGEEPFLVFAGREDGRLAADLCSGTTAWTPEAAAEVQMLTGASAPEPGSAGTELPGGPSDTALEAVGAVLLVAAFAGGLLLRRRAAG</sequence>
<evidence type="ECO:0000256" key="1">
    <source>
        <dbReference type="SAM" id="MobiDB-lite"/>
    </source>
</evidence>
<evidence type="ECO:0000313" key="3">
    <source>
        <dbReference type="EMBL" id="SHN85378.1"/>
    </source>
</evidence>
<protein>
    <submittedName>
        <fullName evidence="3">Uncharacterized protein</fullName>
    </submittedName>
</protein>
<feature type="transmembrane region" description="Helical" evidence="2">
    <location>
        <begin position="225"/>
        <end position="244"/>
    </location>
</feature>
<keyword evidence="2" id="KW-1133">Transmembrane helix</keyword>
<feature type="transmembrane region" description="Helical" evidence="2">
    <location>
        <begin position="74"/>
        <end position="92"/>
    </location>
</feature>
<name>A0A1M7UQY1_9ACTN</name>
<dbReference type="EMBL" id="FRDM01000026">
    <property type="protein sequence ID" value="SHN85378.1"/>
    <property type="molecule type" value="Genomic_DNA"/>
</dbReference>
<dbReference type="SUPFAM" id="SSF50242">
    <property type="entry name" value="TIMP-like"/>
    <property type="match status" value="1"/>
</dbReference>
<dbReference type="InterPro" id="IPR008993">
    <property type="entry name" value="TIMP-like_OB-fold"/>
</dbReference>
<gene>
    <name evidence="3" type="ORF">SAMN05660350_03749</name>
</gene>
<reference evidence="3 4" key="1">
    <citation type="submission" date="2016-12" db="EMBL/GenBank/DDBJ databases">
        <authorList>
            <person name="Song W.-J."/>
            <person name="Kurnit D.M."/>
        </authorList>
    </citation>
    <scope>NUCLEOTIDE SEQUENCE [LARGE SCALE GENOMIC DNA]</scope>
    <source>
        <strain evidence="3 4">DSM 43162</strain>
    </source>
</reference>
<proteinExistence type="predicted"/>
<organism evidence="3 4">
    <name type="scientific">Geodermatophilus obscurus</name>
    <dbReference type="NCBI Taxonomy" id="1861"/>
    <lineage>
        <taxon>Bacteria</taxon>
        <taxon>Bacillati</taxon>
        <taxon>Actinomycetota</taxon>
        <taxon>Actinomycetes</taxon>
        <taxon>Geodermatophilales</taxon>
        <taxon>Geodermatophilaceae</taxon>
        <taxon>Geodermatophilus</taxon>
    </lineage>
</organism>
<dbReference type="Proteomes" id="UP000184428">
    <property type="component" value="Unassembled WGS sequence"/>
</dbReference>
<feature type="region of interest" description="Disordered" evidence="1">
    <location>
        <begin position="47"/>
        <end position="67"/>
    </location>
</feature>
<evidence type="ECO:0000256" key="2">
    <source>
        <dbReference type="SAM" id="Phobius"/>
    </source>
</evidence>
<dbReference type="Gene3D" id="2.40.50.120">
    <property type="match status" value="1"/>
</dbReference>
<dbReference type="AlphaFoldDB" id="A0A1M7UQY1"/>
<dbReference type="RefSeq" id="WP_072920189.1">
    <property type="nucleotide sequence ID" value="NZ_FRDM01000026.1"/>
</dbReference>
<accession>A0A1M7UQY1</accession>